<dbReference type="EMBL" id="JAAGOH010000047">
    <property type="protein sequence ID" value="NDY93773.1"/>
    <property type="molecule type" value="Genomic_DNA"/>
</dbReference>
<organism evidence="4 5">
    <name type="scientific">Ideonella livida</name>
    <dbReference type="NCBI Taxonomy" id="2707176"/>
    <lineage>
        <taxon>Bacteria</taxon>
        <taxon>Pseudomonadati</taxon>
        <taxon>Pseudomonadota</taxon>
        <taxon>Betaproteobacteria</taxon>
        <taxon>Burkholderiales</taxon>
        <taxon>Sphaerotilaceae</taxon>
        <taxon>Ideonella</taxon>
    </lineage>
</organism>
<gene>
    <name evidence="4" type="ORF">G3A44_21520</name>
</gene>
<dbReference type="RefSeq" id="WP_163459801.1">
    <property type="nucleotide sequence ID" value="NZ_JAAGOH010000047.1"/>
</dbReference>
<dbReference type="PANTHER" id="PTHR30157:SF0">
    <property type="entry name" value="NADPH-DEPENDENT FERRIC-CHELATE REDUCTASE"/>
    <property type="match status" value="1"/>
</dbReference>
<dbReference type="InterPro" id="IPR007037">
    <property type="entry name" value="SIP_rossman_dom"/>
</dbReference>
<feature type="compositionally biased region" description="Pro residues" evidence="2">
    <location>
        <begin position="84"/>
        <end position="95"/>
    </location>
</feature>
<dbReference type="CDD" id="cd06193">
    <property type="entry name" value="siderophore_interacting"/>
    <property type="match status" value="1"/>
</dbReference>
<evidence type="ECO:0000256" key="1">
    <source>
        <dbReference type="ARBA" id="ARBA00035644"/>
    </source>
</evidence>
<keyword evidence="5" id="KW-1185">Reference proteome</keyword>
<evidence type="ECO:0000313" key="4">
    <source>
        <dbReference type="EMBL" id="NDY93773.1"/>
    </source>
</evidence>
<dbReference type="Gene3D" id="2.40.30.10">
    <property type="entry name" value="Translation factors"/>
    <property type="match status" value="1"/>
</dbReference>
<evidence type="ECO:0000313" key="5">
    <source>
        <dbReference type="Proteomes" id="UP000484255"/>
    </source>
</evidence>
<dbReference type="AlphaFoldDB" id="A0A7C9PJW7"/>
<comment type="similarity">
    <text evidence="1">Belongs to the SIP oxidoreductase family.</text>
</comment>
<comment type="caution">
    <text evidence="4">The sequence shown here is derived from an EMBL/GenBank/DDBJ whole genome shotgun (WGS) entry which is preliminary data.</text>
</comment>
<sequence length="294" mass="31440">MNDHALRPASAAPTFQPPQAATLPPADVPVPQRVRHALERRPVTVAAIEDVSPHLRRIRLQGEAVKTLVSLGFDDHVKLLLPPPGERTVPLPPLGPGGRPDPSYTGPRPVMRDYTPLAVDTAAGTLDLMFALHGEGPASRWAAQAQRGDAAVIGGPRGSAVWPVDLAWQWLVGDESALPAISRRLQELPESVAVTVVLDLAHPEAALPALALGPGRQLVVVPRPAPHTSHPLLQALAALPRPQGRGLAWVAAERQVARDVRGLLLDTLGLHRGQVRAAAYWTHGQADFHENLED</sequence>
<name>A0A7C9PJW7_9BURK</name>
<dbReference type="Pfam" id="PF04954">
    <property type="entry name" value="SIP"/>
    <property type="match status" value="1"/>
</dbReference>
<dbReference type="InterPro" id="IPR039374">
    <property type="entry name" value="SIP_fam"/>
</dbReference>
<feature type="region of interest" description="Disordered" evidence="2">
    <location>
        <begin position="84"/>
        <end position="107"/>
    </location>
</feature>
<dbReference type="InterPro" id="IPR013113">
    <property type="entry name" value="SIP_FAD-bd"/>
</dbReference>
<dbReference type="Proteomes" id="UP000484255">
    <property type="component" value="Unassembled WGS sequence"/>
</dbReference>
<protein>
    <submittedName>
        <fullName evidence="4">Siderophore-interacting protein</fullName>
    </submittedName>
</protein>
<accession>A0A7C9PJW7</accession>
<feature type="compositionally biased region" description="Low complexity" evidence="2">
    <location>
        <begin position="8"/>
        <end position="25"/>
    </location>
</feature>
<reference evidence="4 5" key="1">
    <citation type="submission" date="2020-02" db="EMBL/GenBank/DDBJ databases">
        <title>Ideonella bacterium strain TBM-1.</title>
        <authorList>
            <person name="Chen W.-M."/>
        </authorList>
    </citation>
    <scope>NUCLEOTIDE SEQUENCE [LARGE SCALE GENOMIC DNA]</scope>
    <source>
        <strain evidence="4 5">TBM-1</strain>
    </source>
</reference>
<feature type="region of interest" description="Disordered" evidence="2">
    <location>
        <begin position="1"/>
        <end position="27"/>
    </location>
</feature>
<dbReference type="PANTHER" id="PTHR30157">
    <property type="entry name" value="FERRIC REDUCTASE, NADPH-DEPENDENT"/>
    <property type="match status" value="1"/>
</dbReference>
<feature type="domain" description="FAD-binding FR-type" evidence="3">
    <location>
        <begin position="38"/>
        <end position="163"/>
    </location>
</feature>
<dbReference type="Gene3D" id="3.40.50.80">
    <property type="entry name" value="Nucleotide-binding domain of ferredoxin-NADP reductase (FNR) module"/>
    <property type="match status" value="1"/>
</dbReference>
<proteinExistence type="inferred from homology"/>
<dbReference type="Pfam" id="PF08021">
    <property type="entry name" value="FAD_binding_9"/>
    <property type="match status" value="1"/>
</dbReference>
<evidence type="ECO:0000259" key="3">
    <source>
        <dbReference type="PROSITE" id="PS51384"/>
    </source>
</evidence>
<dbReference type="InterPro" id="IPR017938">
    <property type="entry name" value="Riboflavin_synthase-like_b-brl"/>
</dbReference>
<dbReference type="GO" id="GO:0016491">
    <property type="term" value="F:oxidoreductase activity"/>
    <property type="evidence" value="ECO:0007669"/>
    <property type="project" value="InterPro"/>
</dbReference>
<dbReference type="InterPro" id="IPR017927">
    <property type="entry name" value="FAD-bd_FR_type"/>
</dbReference>
<dbReference type="PROSITE" id="PS51384">
    <property type="entry name" value="FAD_FR"/>
    <property type="match status" value="1"/>
</dbReference>
<evidence type="ECO:0000256" key="2">
    <source>
        <dbReference type="SAM" id="MobiDB-lite"/>
    </source>
</evidence>
<dbReference type="SUPFAM" id="SSF63380">
    <property type="entry name" value="Riboflavin synthase domain-like"/>
    <property type="match status" value="1"/>
</dbReference>
<dbReference type="InterPro" id="IPR039261">
    <property type="entry name" value="FNR_nucleotide-bd"/>
</dbReference>